<evidence type="ECO:0000259" key="2">
    <source>
        <dbReference type="SMART" id="SM00382"/>
    </source>
</evidence>
<dbReference type="Pfam" id="PF13335">
    <property type="entry name" value="Mg_chelatase_C"/>
    <property type="match status" value="1"/>
</dbReference>
<comment type="similarity">
    <text evidence="1">Belongs to the Mg-chelatase subunits D/I family. ComM subfamily.</text>
</comment>
<dbReference type="InterPro" id="IPR004482">
    <property type="entry name" value="Mg_chelat-rel"/>
</dbReference>
<dbReference type="InterPro" id="IPR003593">
    <property type="entry name" value="AAA+_ATPase"/>
</dbReference>
<dbReference type="Gene3D" id="3.40.50.300">
    <property type="entry name" value="P-loop containing nucleotide triphosphate hydrolases"/>
    <property type="match status" value="1"/>
</dbReference>
<feature type="domain" description="AAA+ ATPase" evidence="2">
    <location>
        <begin position="216"/>
        <end position="355"/>
    </location>
</feature>
<dbReference type="InterPro" id="IPR020568">
    <property type="entry name" value="Ribosomal_Su5_D2-typ_SF"/>
</dbReference>
<dbReference type="Pfam" id="PF13541">
    <property type="entry name" value="ChlI"/>
    <property type="match status" value="1"/>
</dbReference>
<gene>
    <name evidence="3" type="ORF">QPX42_03890</name>
</gene>
<dbReference type="InterPro" id="IPR045006">
    <property type="entry name" value="CHLI-like"/>
</dbReference>
<name>A0AAP4BP50_9CORY</name>
<dbReference type="InterPro" id="IPR014721">
    <property type="entry name" value="Ribsml_uS5_D2-typ_fold_subgr"/>
</dbReference>
<evidence type="ECO:0000313" key="4">
    <source>
        <dbReference type="Proteomes" id="UP001224412"/>
    </source>
</evidence>
<dbReference type="InterPro" id="IPR025158">
    <property type="entry name" value="Mg_chelat-rel_C"/>
</dbReference>
<dbReference type="PANTHER" id="PTHR32039:SF7">
    <property type="entry name" value="COMPETENCE PROTEIN COMM"/>
    <property type="match status" value="1"/>
</dbReference>
<dbReference type="SUPFAM" id="SSF54211">
    <property type="entry name" value="Ribosomal protein S5 domain 2-like"/>
    <property type="match status" value="1"/>
</dbReference>
<sequence length="516" mass="54561">MVLAKTHTVALSGVHADIVTVEANIGPGLPGIHVVGLGDTAVNESRDRIRTAVANAQLGWPKTKIVVSMSPAGLPKSGSHFDLPTALAILEAAGHTGRRQQRDLSSVLVLGELGLDGRVHAVAGIVPALLAARRYGFETVIIPPANAPEAALLEDMHVLVAPTLTAAYRWICGETELADAHSYARHSDTSGPPSLDFADIVGQEHAVRAAEIAATGGHHMLLIGPPGSGKSMLAARLPGIMPELSTSQSLEVSAVHSVLGTGSAPRSVITKAPYIAPHHSITRAGLLGGGSGNPRPGAVSLAHHGVLFLDEISEMPAAVVDSLRTPLEQGEVRLVRNRREIIFPARCQLVLAANPCRCAAEDATKCRCRPHERMRYLNNLSGPMRDRLDMTVRTHSQAATLVSDRARTSADIAESVAEARQRGNFRWAQAGIAARTNATVPTTLLRREFAADSAGMALVQAHLANGDISQRAVDKILKLAWTLCDLVGSAQPGLEEVAQAIEIRGDMTQVHQEVVL</sequence>
<dbReference type="RefSeq" id="WP_284588824.1">
    <property type="nucleotide sequence ID" value="NZ_JASNUC010000004.1"/>
</dbReference>
<dbReference type="Proteomes" id="UP001224412">
    <property type="component" value="Unassembled WGS sequence"/>
</dbReference>
<dbReference type="InterPro" id="IPR027417">
    <property type="entry name" value="P-loop_NTPase"/>
</dbReference>
<proteinExistence type="inferred from homology"/>
<dbReference type="SMART" id="SM00382">
    <property type="entry name" value="AAA"/>
    <property type="match status" value="1"/>
</dbReference>
<dbReference type="AlphaFoldDB" id="A0AAP4BP50"/>
<dbReference type="Pfam" id="PF01078">
    <property type="entry name" value="Mg_chelatase"/>
    <property type="match status" value="1"/>
</dbReference>
<evidence type="ECO:0000313" key="3">
    <source>
        <dbReference type="EMBL" id="MDK4306693.1"/>
    </source>
</evidence>
<reference evidence="3" key="1">
    <citation type="submission" date="2023-05" db="EMBL/GenBank/DDBJ databases">
        <title>Metabolic capabilities are highly conserved among human nasal-associated Corynebacterium species in pangenomic analyses.</title>
        <authorList>
            <person name="Tran T.H."/>
            <person name="Roberts A.Q."/>
            <person name="Escapa I.F."/>
            <person name="Gao W."/>
            <person name="Conlan S."/>
            <person name="Kong H."/>
            <person name="Segre J.A."/>
            <person name="Kelly M.S."/>
            <person name="Lemon K.P."/>
        </authorList>
    </citation>
    <scope>NUCLEOTIDE SEQUENCE</scope>
    <source>
        <strain evidence="3">KPL2773</strain>
    </source>
</reference>
<dbReference type="InterPro" id="IPR000523">
    <property type="entry name" value="Mg_chelatse_chII-like_cat_dom"/>
</dbReference>
<dbReference type="SUPFAM" id="SSF52540">
    <property type="entry name" value="P-loop containing nucleoside triphosphate hydrolases"/>
    <property type="match status" value="1"/>
</dbReference>
<comment type="caution">
    <text evidence="3">The sequence shown here is derived from an EMBL/GenBank/DDBJ whole genome shotgun (WGS) entry which is preliminary data.</text>
</comment>
<protein>
    <submittedName>
        <fullName evidence="3">YifB family Mg chelatase-like AAA ATPase</fullName>
    </submittedName>
</protein>
<dbReference type="NCBIfam" id="TIGR00368">
    <property type="entry name" value="YifB family Mg chelatase-like AAA ATPase"/>
    <property type="match status" value="1"/>
</dbReference>
<dbReference type="Gene3D" id="3.30.230.10">
    <property type="match status" value="1"/>
</dbReference>
<dbReference type="CDD" id="cd00009">
    <property type="entry name" value="AAA"/>
    <property type="match status" value="1"/>
</dbReference>
<dbReference type="EMBL" id="JASNVH010000005">
    <property type="protein sequence ID" value="MDK4306693.1"/>
    <property type="molecule type" value="Genomic_DNA"/>
</dbReference>
<dbReference type="PANTHER" id="PTHR32039">
    <property type="entry name" value="MAGNESIUM-CHELATASE SUBUNIT CHLI"/>
    <property type="match status" value="1"/>
</dbReference>
<accession>A0AAP4BP50</accession>
<evidence type="ECO:0000256" key="1">
    <source>
        <dbReference type="ARBA" id="ARBA00006354"/>
    </source>
</evidence>
<dbReference type="GO" id="GO:0005524">
    <property type="term" value="F:ATP binding"/>
    <property type="evidence" value="ECO:0007669"/>
    <property type="project" value="InterPro"/>
</dbReference>
<organism evidence="3 4">
    <name type="scientific">Corynebacterium pseudodiphtheriticum</name>
    <dbReference type="NCBI Taxonomy" id="37637"/>
    <lineage>
        <taxon>Bacteria</taxon>
        <taxon>Bacillati</taxon>
        <taxon>Actinomycetota</taxon>
        <taxon>Actinomycetes</taxon>
        <taxon>Mycobacteriales</taxon>
        <taxon>Corynebacteriaceae</taxon>
        <taxon>Corynebacterium</taxon>
    </lineage>
</organism>